<organism evidence="5 6">
    <name type="scientific">Zizania palustris</name>
    <name type="common">Northern wild rice</name>
    <dbReference type="NCBI Taxonomy" id="103762"/>
    <lineage>
        <taxon>Eukaryota</taxon>
        <taxon>Viridiplantae</taxon>
        <taxon>Streptophyta</taxon>
        <taxon>Embryophyta</taxon>
        <taxon>Tracheophyta</taxon>
        <taxon>Spermatophyta</taxon>
        <taxon>Magnoliopsida</taxon>
        <taxon>Liliopsida</taxon>
        <taxon>Poales</taxon>
        <taxon>Poaceae</taxon>
        <taxon>BOP clade</taxon>
        <taxon>Oryzoideae</taxon>
        <taxon>Oryzeae</taxon>
        <taxon>Zizaniinae</taxon>
        <taxon>Zizania</taxon>
    </lineage>
</organism>
<evidence type="ECO:0000313" key="6">
    <source>
        <dbReference type="Proteomes" id="UP000729402"/>
    </source>
</evidence>
<dbReference type="Proteomes" id="UP000729402">
    <property type="component" value="Unassembled WGS sequence"/>
</dbReference>
<dbReference type="GO" id="GO:0045492">
    <property type="term" value="P:xylan biosynthetic process"/>
    <property type="evidence" value="ECO:0007669"/>
    <property type="project" value="InterPro"/>
</dbReference>
<dbReference type="OrthoDB" id="1896682at2759"/>
<evidence type="ECO:0000256" key="2">
    <source>
        <dbReference type="ARBA" id="ARBA00022692"/>
    </source>
</evidence>
<reference evidence="5" key="2">
    <citation type="submission" date="2021-02" db="EMBL/GenBank/DDBJ databases">
        <authorList>
            <person name="Kimball J.A."/>
            <person name="Haas M.W."/>
            <person name="Macchietto M."/>
            <person name="Kono T."/>
            <person name="Duquette J."/>
            <person name="Shao M."/>
        </authorList>
    </citation>
    <scope>NUCLEOTIDE SEQUENCE</scope>
    <source>
        <tissue evidence="5">Fresh leaf tissue</tissue>
    </source>
</reference>
<keyword evidence="3" id="KW-1133">Transmembrane helix</keyword>
<dbReference type="PANTHER" id="PTHR31444">
    <property type="entry name" value="OS11G0490100 PROTEIN"/>
    <property type="match status" value="1"/>
</dbReference>
<dbReference type="EMBL" id="JAAALK010000079">
    <property type="protein sequence ID" value="KAG8096265.1"/>
    <property type="molecule type" value="Genomic_DNA"/>
</dbReference>
<reference evidence="5" key="1">
    <citation type="journal article" date="2021" name="bioRxiv">
        <title>Whole Genome Assembly and Annotation of Northern Wild Rice, Zizania palustris L., Supports a Whole Genome Duplication in the Zizania Genus.</title>
        <authorList>
            <person name="Haas M."/>
            <person name="Kono T."/>
            <person name="Macchietto M."/>
            <person name="Millas R."/>
            <person name="McGilp L."/>
            <person name="Shao M."/>
            <person name="Duquette J."/>
            <person name="Hirsch C.N."/>
            <person name="Kimball J."/>
        </authorList>
    </citation>
    <scope>NUCLEOTIDE SEQUENCE</scope>
    <source>
        <tissue evidence="5">Fresh leaf tissue</tissue>
    </source>
</reference>
<gene>
    <name evidence="5" type="ORF">GUJ93_ZPchr0013g36996</name>
</gene>
<dbReference type="InterPro" id="IPR006514">
    <property type="entry name" value="IRX15/GXM/AGM"/>
</dbReference>
<evidence type="ECO:0000256" key="1">
    <source>
        <dbReference type="ARBA" id="ARBA00004194"/>
    </source>
</evidence>
<sequence>MVHPSVPLHAASCKIAKLIRSALPLPSHNHFSIATRRYTVDVLVHDYEREVERMCSREFLCEENHVAKTSTWSLAHFVVSTKSVVRREAFCVLVVN</sequence>
<keyword evidence="2" id="KW-0812">Transmembrane</keyword>
<evidence type="ECO:0000256" key="4">
    <source>
        <dbReference type="ARBA" id="ARBA00023136"/>
    </source>
</evidence>
<keyword evidence="6" id="KW-1185">Reference proteome</keyword>
<evidence type="ECO:0000313" key="5">
    <source>
        <dbReference type="EMBL" id="KAG8096265.1"/>
    </source>
</evidence>
<dbReference type="Pfam" id="PF21729">
    <property type="entry name" value="IRX15_IRX15L_GXM"/>
    <property type="match status" value="1"/>
</dbReference>
<accession>A0A8J6BY38</accession>
<keyword evidence="4" id="KW-0472">Membrane</keyword>
<comment type="subcellular location">
    <subcellularLocation>
        <location evidence="1">Golgi apparatus membrane</location>
        <topology evidence="1">Single-pass membrane protein</topology>
    </subcellularLocation>
</comment>
<dbReference type="GO" id="GO:0000139">
    <property type="term" value="C:Golgi membrane"/>
    <property type="evidence" value="ECO:0007669"/>
    <property type="project" value="UniProtKB-SubCell"/>
</dbReference>
<protein>
    <submittedName>
        <fullName evidence="5">Uncharacterized protein</fullName>
    </submittedName>
</protein>
<name>A0A8J6BY38_ZIZPA</name>
<comment type="caution">
    <text evidence="5">The sequence shown here is derived from an EMBL/GenBank/DDBJ whole genome shotgun (WGS) entry which is preliminary data.</text>
</comment>
<proteinExistence type="predicted"/>
<evidence type="ECO:0000256" key="3">
    <source>
        <dbReference type="ARBA" id="ARBA00022989"/>
    </source>
</evidence>
<dbReference type="AlphaFoldDB" id="A0A8J6BY38"/>